<evidence type="ECO:0000256" key="2">
    <source>
        <dbReference type="SAM" id="SignalP"/>
    </source>
</evidence>
<feature type="compositionally biased region" description="Low complexity" evidence="1">
    <location>
        <begin position="449"/>
        <end position="463"/>
    </location>
</feature>
<reference evidence="3 4" key="1">
    <citation type="journal article" date="2020" name="Genomics">
        <title>Complete, high-quality genomes from long-read metagenomic sequencing of two wolf lichen thalli reveals enigmatic genome architecture.</title>
        <authorList>
            <person name="McKenzie S.K."/>
            <person name="Walston R.F."/>
            <person name="Allen J.L."/>
        </authorList>
    </citation>
    <scope>NUCLEOTIDE SEQUENCE [LARGE SCALE GENOMIC DNA]</scope>
    <source>
        <strain evidence="3">WasteWater1</strain>
    </source>
</reference>
<dbReference type="AlphaFoldDB" id="A0A8H6CHA2"/>
<feature type="region of interest" description="Disordered" evidence="1">
    <location>
        <begin position="98"/>
        <end position="132"/>
    </location>
</feature>
<feature type="compositionally biased region" description="Low complexity" evidence="1">
    <location>
        <begin position="110"/>
        <end position="122"/>
    </location>
</feature>
<feature type="region of interest" description="Disordered" evidence="1">
    <location>
        <begin position="592"/>
        <end position="622"/>
    </location>
</feature>
<sequence>MQHLTLVSSVLLSTISYVYGQVPSAGACGPTSVANVPGCWGLPGCAYVIAGPDAACSYDYCNCGGTNVPLLPQTLSNTPTIGCNSYTTQPSANNCPTAAIVAPGPGSPGSGPSSAVPSTTAPSNPPSSLPTGATVVTSTISGQTVIETFAPTTYTQFATVTTTITTTILGASSSPITITVGPSGVAWTPFNQSPGVPNVAPPSLLPGAPPPSSSSVPLPPGGTVVTATIGSTVLTETFVPTTLSGYASLASTITTTSLDAQSSPVTILIGPGGIRWIPVSLPSGVPEVPPPTVLPFNPNAPSIRPPGSTLSSSAPSSTASSPTPSTTTPASASPSGTADAGQASITDAFGNTALSETTIIAGGVTEYWSKATFADLSTVTAPTTVTTPIAQTNQDGSQFTISAAIIIVGPGGVWWNGGTGGWGLHGPSCIWPFCPPGPPSGGDVGGAGSATNPNDPNSPNSPEKPSDPDDDDDNKSQSQKSSDPSSTITSQFSSSSASFSSCSASTIASDCSVICSMPTSASSQSCSTTCYSTVTGCGATGTTEYSTATGASCTKPTGWGNVVDGDDSPDYEPLGTAGIAAPGGVIGGALGSSSATGSSGTTRGSTATSASSSSPSSAPLTSIVPNPTCMADGAPWYSPTSWCDCGPSSTYPTLSATSGATTANCAYASLPASTIQPVSTSAAPTNIPGQGGIPGCAAVVSTSGTSAYCNCGGTPAPTLSPISSGLLNCDYTIQPTSSYNPAIPPPPLSAAPLPASSPAAAPAPPYATGKCNVHIWQGLGQELGDPEVVIDVNISDAKGSVIGYAASKLNWAQAFGVDSKLPYVMEVTPQTGLPNSRRLTRASLGKRLAPGLQPRPLFEKGPVDFAIGSQSWDSTSSQCSVGAWDNGDANDFFGALIFGDDPLPNRQMDCKFDCPSPSSKKRAVAERLEPFLERDDDSKRDLKNRVARYPSPTTDNDPSPVDEQLFDVRALNPRAPHGAAWVKYAPSGARYYQAWQDKTGDDAVYQCNFDDDFDVTLPVKFALPARGIQPALQAEGYGIGREYYAITATGPKNAADGPFADFSNTISATQGVFLANANSRGALPSDPNDPMYNPAFPNGRQPVPWQFSSVAWWMWTKTVLTQNPAWAENPSQADYSGIKSFWRREIDNADTKSILDDAFAGKDISSTQTWTPEDTDQDTNPFWALLGSPNGNGIQYFLTDNKVALKGKGIISISATTVQSSDARYYSMWATFG</sequence>
<feature type="region of interest" description="Disordered" evidence="1">
    <location>
        <begin position="292"/>
        <end position="342"/>
    </location>
</feature>
<feature type="compositionally biased region" description="Low complexity" evidence="1">
    <location>
        <begin position="476"/>
        <end position="497"/>
    </location>
</feature>
<dbReference type="RefSeq" id="XP_037152777.1">
    <property type="nucleotide sequence ID" value="XM_037291342.1"/>
</dbReference>
<proteinExistence type="predicted"/>
<accession>A0A8H6CHA2</accession>
<protein>
    <submittedName>
        <fullName evidence="3">Uncharacterized protein</fullName>
    </submittedName>
</protein>
<evidence type="ECO:0000256" key="1">
    <source>
        <dbReference type="SAM" id="MobiDB-lite"/>
    </source>
</evidence>
<feature type="region of interest" description="Disordered" evidence="1">
    <location>
        <begin position="440"/>
        <end position="497"/>
    </location>
</feature>
<keyword evidence="2" id="KW-0732">Signal</keyword>
<evidence type="ECO:0000313" key="4">
    <source>
        <dbReference type="Proteomes" id="UP000593566"/>
    </source>
</evidence>
<dbReference type="Proteomes" id="UP000593566">
    <property type="component" value="Unassembled WGS sequence"/>
</dbReference>
<evidence type="ECO:0000313" key="3">
    <source>
        <dbReference type="EMBL" id="KAF6223560.1"/>
    </source>
</evidence>
<feature type="region of interest" description="Disordered" evidence="1">
    <location>
        <begin position="914"/>
        <end position="961"/>
    </location>
</feature>
<feature type="signal peptide" evidence="2">
    <location>
        <begin position="1"/>
        <end position="20"/>
    </location>
</feature>
<dbReference type="EMBL" id="JACCJB010000010">
    <property type="protein sequence ID" value="KAF6223560.1"/>
    <property type="molecule type" value="Genomic_DNA"/>
</dbReference>
<gene>
    <name evidence="3" type="ORF">HO133_000403</name>
</gene>
<name>A0A8H6CHA2_9LECA</name>
<organism evidence="3 4">
    <name type="scientific">Letharia lupina</name>
    <dbReference type="NCBI Taxonomy" id="560253"/>
    <lineage>
        <taxon>Eukaryota</taxon>
        <taxon>Fungi</taxon>
        <taxon>Dikarya</taxon>
        <taxon>Ascomycota</taxon>
        <taxon>Pezizomycotina</taxon>
        <taxon>Lecanoromycetes</taxon>
        <taxon>OSLEUM clade</taxon>
        <taxon>Lecanoromycetidae</taxon>
        <taxon>Lecanorales</taxon>
        <taxon>Lecanorineae</taxon>
        <taxon>Parmeliaceae</taxon>
        <taxon>Letharia</taxon>
    </lineage>
</organism>
<feature type="chain" id="PRO_5034760951" evidence="2">
    <location>
        <begin position="21"/>
        <end position="1233"/>
    </location>
</feature>
<dbReference type="GeneID" id="59328822"/>
<keyword evidence="4" id="KW-1185">Reference proteome</keyword>
<comment type="caution">
    <text evidence="3">The sequence shown here is derived from an EMBL/GenBank/DDBJ whole genome shotgun (WGS) entry which is preliminary data.</text>
</comment>
<feature type="compositionally biased region" description="Low complexity" evidence="1">
    <location>
        <begin position="305"/>
        <end position="338"/>
    </location>
</feature>
<feature type="compositionally biased region" description="Basic and acidic residues" evidence="1">
    <location>
        <begin position="923"/>
        <end position="944"/>
    </location>
</feature>